<gene>
    <name evidence="3" type="primary">SLY1</name>
    <name evidence="3" type="ORF">EHS24_007002</name>
</gene>
<dbReference type="Gene3D" id="3.90.830.10">
    <property type="entry name" value="Syntaxin Binding Protein 1, Chain A, domain 2"/>
    <property type="match status" value="1"/>
</dbReference>
<dbReference type="SUPFAM" id="SSF56815">
    <property type="entry name" value="Sec1/munc18-like (SM) proteins"/>
    <property type="match status" value="1"/>
</dbReference>
<comment type="similarity">
    <text evidence="1">Belongs to the STXBP/unc-18/SEC1 family.</text>
</comment>
<dbReference type="AlphaFoldDB" id="A0A427XWU9"/>
<dbReference type="Gene3D" id="3.40.50.2060">
    <property type="match status" value="1"/>
</dbReference>
<dbReference type="InterPro" id="IPR036045">
    <property type="entry name" value="Sec1-like_sf"/>
</dbReference>
<dbReference type="InterPro" id="IPR001619">
    <property type="entry name" value="Sec1-like"/>
</dbReference>
<dbReference type="Gene3D" id="1.25.40.60">
    <property type="match status" value="1"/>
</dbReference>
<dbReference type="RefSeq" id="XP_028477276.1">
    <property type="nucleotide sequence ID" value="XM_028622384.1"/>
</dbReference>
<feature type="region of interest" description="Disordered" evidence="2">
    <location>
        <begin position="188"/>
        <end position="209"/>
    </location>
</feature>
<evidence type="ECO:0000256" key="1">
    <source>
        <dbReference type="ARBA" id="ARBA00009884"/>
    </source>
</evidence>
<dbReference type="EMBL" id="RSCE01000004">
    <property type="protein sequence ID" value="RSH83324.1"/>
    <property type="molecule type" value="Genomic_DNA"/>
</dbReference>
<evidence type="ECO:0000313" key="4">
    <source>
        <dbReference type="Proteomes" id="UP000279236"/>
    </source>
</evidence>
<dbReference type="PIRSF" id="PIRSF005715">
    <property type="entry name" value="VPS45_Sec1"/>
    <property type="match status" value="1"/>
</dbReference>
<reference evidence="3 4" key="1">
    <citation type="submission" date="2018-11" db="EMBL/GenBank/DDBJ databases">
        <title>Genome sequence of Apiotrichum porosum DSM 27194.</title>
        <authorList>
            <person name="Aliyu H."/>
            <person name="Gorte O."/>
            <person name="Ochsenreither K."/>
        </authorList>
    </citation>
    <scope>NUCLEOTIDE SEQUENCE [LARGE SCALE GENOMIC DNA]</scope>
    <source>
        <strain evidence="3 4">DSM 27194</strain>
    </source>
</reference>
<dbReference type="PANTHER" id="PTHR11679">
    <property type="entry name" value="VESICLE PROTEIN SORTING-ASSOCIATED"/>
    <property type="match status" value="1"/>
</dbReference>
<dbReference type="Pfam" id="PF00995">
    <property type="entry name" value="Sec1"/>
    <property type="match status" value="1"/>
</dbReference>
<feature type="region of interest" description="Disordered" evidence="2">
    <location>
        <begin position="28"/>
        <end position="47"/>
    </location>
</feature>
<dbReference type="InterPro" id="IPR027482">
    <property type="entry name" value="Sec1-like_dom2"/>
</dbReference>
<keyword evidence="4" id="KW-1185">Reference proteome</keyword>
<organism evidence="3 4">
    <name type="scientific">Apiotrichum porosum</name>
    <dbReference type="NCBI Taxonomy" id="105984"/>
    <lineage>
        <taxon>Eukaryota</taxon>
        <taxon>Fungi</taxon>
        <taxon>Dikarya</taxon>
        <taxon>Basidiomycota</taxon>
        <taxon>Agaricomycotina</taxon>
        <taxon>Tremellomycetes</taxon>
        <taxon>Trichosporonales</taxon>
        <taxon>Trichosporonaceae</taxon>
        <taxon>Apiotrichum</taxon>
    </lineage>
</organism>
<evidence type="ECO:0000313" key="3">
    <source>
        <dbReference type="EMBL" id="RSH83324.1"/>
    </source>
</evidence>
<dbReference type="Gene3D" id="3.40.50.1910">
    <property type="match status" value="1"/>
</dbReference>
<dbReference type="InterPro" id="IPR043154">
    <property type="entry name" value="Sec-1-like_dom1"/>
</dbReference>
<dbReference type="GO" id="GO:0016192">
    <property type="term" value="P:vesicle-mediated transport"/>
    <property type="evidence" value="ECO:0007669"/>
    <property type="project" value="InterPro"/>
</dbReference>
<dbReference type="OrthoDB" id="10251230at2759"/>
<proteinExistence type="inferred from homology"/>
<evidence type="ECO:0000256" key="2">
    <source>
        <dbReference type="SAM" id="MobiDB-lite"/>
    </source>
</evidence>
<dbReference type="InterPro" id="IPR043127">
    <property type="entry name" value="Sec-1-like_dom3a"/>
</dbReference>
<comment type="caution">
    <text evidence="3">The sequence shown here is derived from an EMBL/GenBank/DDBJ whole genome shotgun (WGS) entry which is preliminary data.</text>
</comment>
<name>A0A427XWU9_9TREE</name>
<dbReference type="GeneID" id="39591545"/>
<dbReference type="STRING" id="105984.A0A427XWU9"/>
<dbReference type="Proteomes" id="UP000279236">
    <property type="component" value="Unassembled WGS sequence"/>
</dbReference>
<accession>A0A427XWU9</accession>
<protein>
    <submittedName>
        <fullName evidence="3">Vesicle trafficking between the ER and Golgi</fullName>
    </submittedName>
</protein>
<sequence>MSPSTLLDSQTNALLTLLNLNQAPAANAGSSVTGPFPRPATPSTTFDESSQPLVWKVLILDDLSKDILATSLRVQDLREQGVTLHMQLHTQRPALQDVPAVYFVSPTLTNIRRIAEDLNPPLYSAYHLSFTSALPRNLLEELASLILANDPTGQSGQLIQSVHDQFLDFVVPSPSLFSLLPRREVKSEVNGAGSKKGSKPEKEVDGKPSYVVLNDPRATEVEIEEEVERIAKGLFSVIVTMGIVPVIRAPRGNAAEMVARKLDAKLRDHISSTSSQRGGTGFGADSLQRPLLVILDRNVDLIPMLSHSWTYQALVHDVLDMKLNRVTVESPENGRLQKKSYDIDSKDFFWAQNAGNPFPQVAEDIDTELNRYKADAAEITRSTGVSDVNDVSQIDFTSNAANLKTAITALPELTARKHTLDTHMNIATALLQAIKERSLDNLFQLEESASKQTKALILDAMNGKTDEPGVIAHPTADDQLRLAIIYYLSAYQMSKEDLNEITNLLKEHGANVAALEYVKKVREITRMTMMSSQPTVAAQTNTGPGGEWTKGFSALGNRITDRLREGGITSVGFDNIISGVKNFLPAKKELTITRLVEALMEPSTAATQALQDTDDYLLFDPRATRSRNTTNTSTRGRTQYQESVVFVVGGGGYVEYSNLQEWASRSQREGGGGGKKITYGSTEILNPSAFVTALGDLGANA</sequence>